<evidence type="ECO:0000313" key="3">
    <source>
        <dbReference type="EMBL" id="CAH0719078.1"/>
    </source>
</evidence>
<dbReference type="InterPro" id="IPR002492">
    <property type="entry name" value="Transposase_Tc1-like"/>
</dbReference>
<feature type="compositionally biased region" description="Pro residues" evidence="1">
    <location>
        <begin position="191"/>
        <end position="203"/>
    </location>
</feature>
<feature type="region of interest" description="Disordered" evidence="1">
    <location>
        <begin position="182"/>
        <end position="226"/>
    </location>
</feature>
<dbReference type="Gene3D" id="1.10.10.60">
    <property type="entry name" value="Homeodomain-like"/>
    <property type="match status" value="1"/>
</dbReference>
<name>A0A8J9VC25_9NEOP</name>
<evidence type="ECO:0000259" key="2">
    <source>
        <dbReference type="Pfam" id="PF01498"/>
    </source>
</evidence>
<feature type="domain" description="Transposase Tc1-like" evidence="2">
    <location>
        <begin position="62"/>
        <end position="125"/>
    </location>
</feature>
<protein>
    <recommendedName>
        <fullName evidence="2">Transposase Tc1-like domain-containing protein</fullName>
    </recommendedName>
</protein>
<proteinExistence type="predicted"/>
<dbReference type="PANTHER" id="PTHR47326:SF1">
    <property type="entry name" value="HTH PSQ-TYPE DOMAIN-CONTAINING PROTEIN"/>
    <property type="match status" value="1"/>
</dbReference>
<sequence>MVECRGNANAAAALYRERYPNARHPDYRVFIRVHSCYSEGRIPGSGVGGSSAGRIANPDIEDMVLQEVEQDPSTSIRAVARRTGISTSTVHSILKRYKFHPFHVTRVQTLQPRDFHSRLRFCRQMLAKIEEDPQIFNKILWSDESTVKRDGYLNLHNLHSWELTNPHLVREDRVQDKQNITVPSLRSPDPVASPPPLLPPIPSPGLARPVTPKFTPAGAPDRHFRI</sequence>
<dbReference type="AlphaFoldDB" id="A0A8J9VC25"/>
<dbReference type="Pfam" id="PF01498">
    <property type="entry name" value="HTH_Tnp_Tc3_2"/>
    <property type="match status" value="1"/>
</dbReference>
<feature type="non-terminal residue" evidence="3">
    <location>
        <position position="226"/>
    </location>
</feature>
<keyword evidence="4" id="KW-1185">Reference proteome</keyword>
<dbReference type="Proteomes" id="UP000838878">
    <property type="component" value="Chromosome 13"/>
</dbReference>
<reference evidence="3" key="1">
    <citation type="submission" date="2021-12" db="EMBL/GenBank/DDBJ databases">
        <authorList>
            <person name="Martin H S."/>
        </authorList>
    </citation>
    <scope>NUCLEOTIDE SEQUENCE</scope>
</reference>
<dbReference type="PANTHER" id="PTHR47326">
    <property type="entry name" value="TRANSPOSABLE ELEMENT TC3 TRANSPOSASE-LIKE PROTEIN"/>
    <property type="match status" value="1"/>
</dbReference>
<accession>A0A8J9VC25</accession>
<dbReference type="OrthoDB" id="7902892at2759"/>
<dbReference type="GO" id="GO:0015074">
    <property type="term" value="P:DNA integration"/>
    <property type="evidence" value="ECO:0007669"/>
    <property type="project" value="InterPro"/>
</dbReference>
<dbReference type="EMBL" id="OV170233">
    <property type="protein sequence ID" value="CAH0719078.1"/>
    <property type="molecule type" value="Genomic_DNA"/>
</dbReference>
<evidence type="ECO:0000256" key="1">
    <source>
        <dbReference type="SAM" id="MobiDB-lite"/>
    </source>
</evidence>
<dbReference type="GO" id="GO:0003677">
    <property type="term" value="F:DNA binding"/>
    <property type="evidence" value="ECO:0007669"/>
    <property type="project" value="InterPro"/>
</dbReference>
<gene>
    <name evidence="3" type="ORF">BINO364_LOCUS5468</name>
</gene>
<organism evidence="3 4">
    <name type="scientific">Brenthis ino</name>
    <name type="common">lesser marbled fritillary</name>
    <dbReference type="NCBI Taxonomy" id="405034"/>
    <lineage>
        <taxon>Eukaryota</taxon>
        <taxon>Metazoa</taxon>
        <taxon>Ecdysozoa</taxon>
        <taxon>Arthropoda</taxon>
        <taxon>Hexapoda</taxon>
        <taxon>Insecta</taxon>
        <taxon>Pterygota</taxon>
        <taxon>Neoptera</taxon>
        <taxon>Endopterygota</taxon>
        <taxon>Lepidoptera</taxon>
        <taxon>Glossata</taxon>
        <taxon>Ditrysia</taxon>
        <taxon>Papilionoidea</taxon>
        <taxon>Nymphalidae</taxon>
        <taxon>Heliconiinae</taxon>
        <taxon>Argynnini</taxon>
        <taxon>Brenthis</taxon>
    </lineage>
</organism>
<dbReference type="GO" id="GO:0006313">
    <property type="term" value="P:DNA transposition"/>
    <property type="evidence" value="ECO:0007669"/>
    <property type="project" value="InterPro"/>
</dbReference>
<evidence type="ECO:0000313" key="4">
    <source>
        <dbReference type="Proteomes" id="UP000838878"/>
    </source>
</evidence>
<dbReference type="InterPro" id="IPR036397">
    <property type="entry name" value="RNaseH_sf"/>
</dbReference>
<dbReference type="Gene3D" id="3.30.420.10">
    <property type="entry name" value="Ribonuclease H-like superfamily/Ribonuclease H"/>
    <property type="match status" value="1"/>
</dbReference>